<reference evidence="2" key="1">
    <citation type="journal article" date="2019" name="Int. J. Syst. Evol. Microbiol.">
        <title>The Global Catalogue of Microorganisms (GCM) 10K type strain sequencing project: providing services to taxonomists for standard genome sequencing and annotation.</title>
        <authorList>
            <consortium name="The Broad Institute Genomics Platform"/>
            <consortium name="The Broad Institute Genome Sequencing Center for Infectious Disease"/>
            <person name="Wu L."/>
            <person name="Ma J."/>
        </authorList>
    </citation>
    <scope>NUCLEOTIDE SEQUENCE [LARGE SCALE GENOMIC DNA]</scope>
    <source>
        <strain evidence="2">CGMCC 4.1530</strain>
    </source>
</reference>
<organism evidence="1 2">
    <name type="scientific">Tatumella punctata</name>
    <dbReference type="NCBI Taxonomy" id="399969"/>
    <lineage>
        <taxon>Bacteria</taxon>
        <taxon>Pseudomonadati</taxon>
        <taxon>Pseudomonadota</taxon>
        <taxon>Gammaproteobacteria</taxon>
        <taxon>Enterobacterales</taxon>
        <taxon>Erwiniaceae</taxon>
        <taxon>Tatumella</taxon>
    </lineage>
</organism>
<name>A0ABW1VS50_9GAMM</name>
<dbReference type="RefSeq" id="WP_385959852.1">
    <property type="nucleotide sequence ID" value="NZ_JBHSUC010000032.1"/>
</dbReference>
<dbReference type="EMBL" id="JBHSUC010000032">
    <property type="protein sequence ID" value="MFC6363515.1"/>
    <property type="molecule type" value="Genomic_DNA"/>
</dbReference>
<evidence type="ECO:0000313" key="1">
    <source>
        <dbReference type="EMBL" id="MFC6363515.1"/>
    </source>
</evidence>
<keyword evidence="2" id="KW-1185">Reference proteome</keyword>
<protein>
    <submittedName>
        <fullName evidence="1">Uncharacterized protein</fullName>
    </submittedName>
</protein>
<gene>
    <name evidence="1" type="ORF">ACFP73_15750</name>
</gene>
<comment type="caution">
    <text evidence="1">The sequence shown here is derived from an EMBL/GenBank/DDBJ whole genome shotgun (WGS) entry which is preliminary data.</text>
</comment>
<feature type="non-terminal residue" evidence="1">
    <location>
        <position position="1"/>
    </location>
</feature>
<dbReference type="Proteomes" id="UP001596215">
    <property type="component" value="Unassembled WGS sequence"/>
</dbReference>
<sequence>FASSFSAESPGSLCKRLTLSIFLPPSVAEFQQLRCGGRVKARSAEGAAIAPFAWSPAAGQQK</sequence>
<accession>A0ABW1VS50</accession>
<evidence type="ECO:0000313" key="2">
    <source>
        <dbReference type="Proteomes" id="UP001596215"/>
    </source>
</evidence>
<proteinExistence type="predicted"/>